<evidence type="ECO:0000259" key="1">
    <source>
        <dbReference type="Pfam" id="PF07883"/>
    </source>
</evidence>
<dbReference type="RefSeq" id="WP_162356364.1">
    <property type="nucleotide sequence ID" value="NZ_CP048209.1"/>
</dbReference>
<gene>
    <name evidence="2" type="ORF">GXP70_10185</name>
</gene>
<accession>A0A6C0G5F6</accession>
<reference evidence="2 3" key="1">
    <citation type="submission" date="2020-01" db="EMBL/GenBank/DDBJ databases">
        <title>Paenibacillus sp. nov., isolated from tomato rhizosphere.</title>
        <authorList>
            <person name="Weon H.-Y."/>
            <person name="Lee S.A."/>
        </authorList>
    </citation>
    <scope>NUCLEOTIDE SEQUENCE [LARGE SCALE GENOMIC DNA]</scope>
    <source>
        <strain evidence="2 3">12200R-189</strain>
    </source>
</reference>
<dbReference type="SUPFAM" id="SSF51182">
    <property type="entry name" value="RmlC-like cupins"/>
    <property type="match status" value="1"/>
</dbReference>
<keyword evidence="3" id="KW-1185">Reference proteome</keyword>
<protein>
    <submittedName>
        <fullName evidence="2">Cupin domain-containing protein</fullName>
    </submittedName>
</protein>
<dbReference type="InterPro" id="IPR013096">
    <property type="entry name" value="Cupin_2"/>
</dbReference>
<dbReference type="InterPro" id="IPR014710">
    <property type="entry name" value="RmlC-like_jellyroll"/>
</dbReference>
<dbReference type="InterPro" id="IPR011051">
    <property type="entry name" value="RmlC_Cupin_sf"/>
</dbReference>
<sequence>MPVIRQHEPQNAPPWSEISHYGVNRLKAGDTVELHYHSCNEYWIIVSGRGTCTTEGDTYEIGAGDMVLTKAGDEHSLLVTEDMVAVYCYGIMPEGGLHGHLHRERGIGE</sequence>
<name>A0A6C0G5F6_9BACL</name>
<dbReference type="Pfam" id="PF07883">
    <property type="entry name" value="Cupin_2"/>
    <property type="match status" value="1"/>
</dbReference>
<evidence type="ECO:0000313" key="2">
    <source>
        <dbReference type="EMBL" id="QHT60275.1"/>
    </source>
</evidence>
<dbReference type="Gene3D" id="2.60.120.10">
    <property type="entry name" value="Jelly Rolls"/>
    <property type="match status" value="1"/>
</dbReference>
<dbReference type="AlphaFoldDB" id="A0A6C0G5F6"/>
<dbReference type="EMBL" id="CP048209">
    <property type="protein sequence ID" value="QHT60275.1"/>
    <property type="molecule type" value="Genomic_DNA"/>
</dbReference>
<dbReference type="Proteomes" id="UP000476064">
    <property type="component" value="Chromosome"/>
</dbReference>
<organism evidence="2 3">
    <name type="scientific">Paenibacillus lycopersici</name>
    <dbReference type="NCBI Taxonomy" id="2704462"/>
    <lineage>
        <taxon>Bacteria</taxon>
        <taxon>Bacillati</taxon>
        <taxon>Bacillota</taxon>
        <taxon>Bacilli</taxon>
        <taxon>Bacillales</taxon>
        <taxon>Paenibacillaceae</taxon>
        <taxon>Paenibacillus</taxon>
    </lineage>
</organism>
<dbReference type="KEGG" id="plyc:GXP70_10185"/>
<feature type="domain" description="Cupin type-2" evidence="1">
    <location>
        <begin position="25"/>
        <end position="85"/>
    </location>
</feature>
<evidence type="ECO:0000313" key="3">
    <source>
        <dbReference type="Proteomes" id="UP000476064"/>
    </source>
</evidence>
<proteinExistence type="predicted"/>